<evidence type="ECO:0000313" key="4">
    <source>
        <dbReference type="Proteomes" id="UP000521748"/>
    </source>
</evidence>
<keyword evidence="2" id="KW-0812">Transmembrane</keyword>
<proteinExistence type="predicted"/>
<keyword evidence="2" id="KW-1133">Transmembrane helix</keyword>
<dbReference type="Proteomes" id="UP000521748">
    <property type="component" value="Unassembled WGS sequence"/>
</dbReference>
<dbReference type="RefSeq" id="WP_179387922.1">
    <property type="nucleotide sequence ID" value="NZ_JACBYQ010000001.1"/>
</dbReference>
<organism evidence="3 4">
    <name type="scientific">Psychromicrobium silvestre</name>
    <dbReference type="NCBI Taxonomy" id="1645614"/>
    <lineage>
        <taxon>Bacteria</taxon>
        <taxon>Bacillati</taxon>
        <taxon>Actinomycetota</taxon>
        <taxon>Actinomycetes</taxon>
        <taxon>Micrococcales</taxon>
        <taxon>Micrococcaceae</taxon>
        <taxon>Psychromicrobium</taxon>
    </lineage>
</organism>
<gene>
    <name evidence="3" type="ORF">FHU41_000336</name>
</gene>
<evidence type="ECO:0000256" key="1">
    <source>
        <dbReference type="SAM" id="MobiDB-lite"/>
    </source>
</evidence>
<keyword evidence="4" id="KW-1185">Reference proteome</keyword>
<feature type="transmembrane region" description="Helical" evidence="2">
    <location>
        <begin position="55"/>
        <end position="73"/>
    </location>
</feature>
<comment type="caution">
    <text evidence="3">The sequence shown here is derived from an EMBL/GenBank/DDBJ whole genome shotgun (WGS) entry which is preliminary data.</text>
</comment>
<keyword evidence="2" id="KW-0472">Membrane</keyword>
<reference evidence="3 4" key="1">
    <citation type="submission" date="2020-07" db="EMBL/GenBank/DDBJ databases">
        <title>Sequencing the genomes of 1000 actinobacteria strains.</title>
        <authorList>
            <person name="Klenk H.-P."/>
        </authorList>
    </citation>
    <scope>NUCLEOTIDE SEQUENCE [LARGE SCALE GENOMIC DNA]</scope>
    <source>
        <strain evidence="3 4">DSM 102047</strain>
    </source>
</reference>
<dbReference type="AlphaFoldDB" id="A0A7Y9S4S3"/>
<feature type="transmembrane region" description="Helical" evidence="2">
    <location>
        <begin position="29"/>
        <end position="50"/>
    </location>
</feature>
<evidence type="ECO:0000313" key="3">
    <source>
        <dbReference type="EMBL" id="NYE94115.1"/>
    </source>
</evidence>
<dbReference type="EMBL" id="JACBYQ010000001">
    <property type="protein sequence ID" value="NYE94115.1"/>
    <property type="molecule type" value="Genomic_DNA"/>
</dbReference>
<sequence length="90" mass="9122">MSSKTTVTEATASQKQTPQPSEGHGNSPAAWSCVFTMLAGALLSSIAFVLANTPLFIAGVVVMVIGLIVGWAMRAAGYGVGGSKVKNSGH</sequence>
<protein>
    <submittedName>
        <fullName evidence="3">Uncharacterized protein</fullName>
    </submittedName>
</protein>
<dbReference type="NCBIfam" id="NF041681">
    <property type="entry name" value="HGxxPAAW"/>
    <property type="match status" value="1"/>
</dbReference>
<evidence type="ECO:0000256" key="2">
    <source>
        <dbReference type="SAM" id="Phobius"/>
    </source>
</evidence>
<dbReference type="Pfam" id="PF20447">
    <property type="entry name" value="DUF6704"/>
    <property type="match status" value="1"/>
</dbReference>
<dbReference type="InterPro" id="IPR046550">
    <property type="entry name" value="DUF6704"/>
</dbReference>
<feature type="region of interest" description="Disordered" evidence="1">
    <location>
        <begin position="1"/>
        <end position="27"/>
    </location>
</feature>
<name>A0A7Y9S4S3_9MICC</name>
<accession>A0A7Y9S4S3</accession>
<feature type="compositionally biased region" description="Polar residues" evidence="1">
    <location>
        <begin position="1"/>
        <end position="20"/>
    </location>
</feature>